<sequence>MHPEPKRRTPSAHPPPKGLLSVLVGNTPGVRGELAGLLSRRHPEAVTVSVSIQAGTAGPYPVVQRLTATGSPSAGKAAHVSSGATGDPSVILRQDLIALRRARKDVHVLLTLPPETDLLPFLLDLWRERIGADSLDDHYDCAPVLAAIDPATLLRDVTDVRRTTRLWGEAGWSEPLTAAEAAVRQIEAVDTLLMATRDGSSAREGAVTLVRHLNTRAHVATLRQPPPSGEALTGRRPPALAREAWAGSLEPVTFLPSVPDTHPAVSSLVWRARRPLHPGRLAEALGDVMFGVLRSRGHLWFANRPDAVIQWRSAGPHLDVREADRWLEESDTHAWEAASAQRRTLAGWLWDDYYGERRSEIRFTGPGIDADRITSALDSALVTDAELSLGRAVWSGWSDPLFSRTEPD</sequence>
<accession>A0ABV5QTH3</accession>
<organism evidence="2 3">
    <name type="scientific">Streptomyces roseoviridis</name>
    <dbReference type="NCBI Taxonomy" id="67361"/>
    <lineage>
        <taxon>Bacteria</taxon>
        <taxon>Bacillati</taxon>
        <taxon>Actinomycetota</taxon>
        <taxon>Actinomycetes</taxon>
        <taxon>Kitasatosporales</taxon>
        <taxon>Streptomycetaceae</taxon>
        <taxon>Streptomyces</taxon>
    </lineage>
</organism>
<dbReference type="Pfam" id="PF07683">
    <property type="entry name" value="CobW_C"/>
    <property type="match status" value="1"/>
</dbReference>
<feature type="domain" description="CobW C-terminal" evidence="1">
    <location>
        <begin position="265"/>
        <end position="381"/>
    </location>
</feature>
<dbReference type="EMBL" id="JBHMCT010000013">
    <property type="protein sequence ID" value="MFB9556836.1"/>
    <property type="molecule type" value="Genomic_DNA"/>
</dbReference>
<gene>
    <name evidence="2" type="ORF">ACFFTP_21920</name>
</gene>
<evidence type="ECO:0000313" key="2">
    <source>
        <dbReference type="EMBL" id="MFB9556836.1"/>
    </source>
</evidence>
<dbReference type="Proteomes" id="UP001589716">
    <property type="component" value="Unassembled WGS sequence"/>
</dbReference>
<name>A0ABV5QTH3_9ACTN</name>
<dbReference type="PANTHER" id="PTHR43603">
    <property type="entry name" value="COBW DOMAIN-CONTAINING PROTEIN DDB_G0274527"/>
    <property type="match status" value="1"/>
</dbReference>
<keyword evidence="3" id="KW-1185">Reference proteome</keyword>
<dbReference type="InterPro" id="IPR011629">
    <property type="entry name" value="CobW-like_C"/>
</dbReference>
<dbReference type="PANTHER" id="PTHR43603:SF1">
    <property type="entry name" value="ZINC-REGULATED GTPASE METALLOPROTEIN ACTIVATOR 1"/>
    <property type="match status" value="1"/>
</dbReference>
<evidence type="ECO:0000313" key="3">
    <source>
        <dbReference type="Proteomes" id="UP001589716"/>
    </source>
</evidence>
<dbReference type="SUPFAM" id="SSF90002">
    <property type="entry name" value="Hypothetical protein YjiA, C-terminal domain"/>
    <property type="match status" value="1"/>
</dbReference>
<dbReference type="SMART" id="SM00833">
    <property type="entry name" value="CobW_C"/>
    <property type="match status" value="1"/>
</dbReference>
<reference evidence="2 3" key="1">
    <citation type="submission" date="2024-09" db="EMBL/GenBank/DDBJ databases">
        <authorList>
            <person name="Sun Q."/>
            <person name="Mori K."/>
        </authorList>
    </citation>
    <scope>NUCLEOTIDE SEQUENCE [LARGE SCALE GENOMIC DNA]</scope>
    <source>
        <strain evidence="2 3">JCM 4414</strain>
    </source>
</reference>
<dbReference type="RefSeq" id="WP_345484718.1">
    <property type="nucleotide sequence ID" value="NZ_BAAAWU010000001.1"/>
</dbReference>
<evidence type="ECO:0000259" key="1">
    <source>
        <dbReference type="SMART" id="SM00833"/>
    </source>
</evidence>
<comment type="caution">
    <text evidence="2">The sequence shown here is derived from an EMBL/GenBank/DDBJ whole genome shotgun (WGS) entry which is preliminary data.</text>
</comment>
<proteinExistence type="predicted"/>
<dbReference type="InterPro" id="IPR051927">
    <property type="entry name" value="Zn_Chap_cDPG_Synth"/>
</dbReference>
<protein>
    <submittedName>
        <fullName evidence="2">GTP-binding protein</fullName>
    </submittedName>
</protein>